<evidence type="ECO:0000313" key="2">
    <source>
        <dbReference type="Proteomes" id="UP000683429"/>
    </source>
</evidence>
<evidence type="ECO:0000313" key="1">
    <source>
        <dbReference type="EMBL" id="QWU17268.1"/>
    </source>
</evidence>
<gene>
    <name evidence="1" type="ORF">KP014_08960</name>
</gene>
<sequence length="54" mass="6191">MLHSIREAILRLEEGMVQAKANIQPVIIQLEQQLPAPLRRIGNGRVHKYFLEDG</sequence>
<name>A0ABX8HG43_9BACL</name>
<proteinExistence type="predicted"/>
<dbReference type="Proteomes" id="UP000683429">
    <property type="component" value="Chromosome"/>
</dbReference>
<accession>A0ABX8HG43</accession>
<dbReference type="RefSeq" id="WP_216700482.1">
    <property type="nucleotide sequence ID" value="NZ_CP076607.1"/>
</dbReference>
<organism evidence="1 2">
    <name type="scientific">Paenibacillus sophorae</name>
    <dbReference type="NCBI Taxonomy" id="1333845"/>
    <lineage>
        <taxon>Bacteria</taxon>
        <taxon>Bacillati</taxon>
        <taxon>Bacillota</taxon>
        <taxon>Bacilli</taxon>
        <taxon>Bacillales</taxon>
        <taxon>Paenibacillaceae</taxon>
        <taxon>Paenibacillus</taxon>
    </lineage>
</organism>
<reference evidence="1 2" key="1">
    <citation type="submission" date="2021-06" db="EMBL/GenBank/DDBJ databases">
        <title>Whole genome sequence of Paenibacillus sophorae DSM23020 for comparative genomics.</title>
        <authorList>
            <person name="Kim M.-J."/>
            <person name="Lee G."/>
            <person name="Shin J.-H."/>
        </authorList>
    </citation>
    <scope>NUCLEOTIDE SEQUENCE [LARGE SCALE GENOMIC DNA]</scope>
    <source>
        <strain evidence="1 2">DSM 23020</strain>
    </source>
</reference>
<protein>
    <submittedName>
        <fullName evidence="1">Uncharacterized protein</fullName>
    </submittedName>
</protein>
<dbReference type="EMBL" id="CP076607">
    <property type="protein sequence ID" value="QWU17268.1"/>
    <property type="molecule type" value="Genomic_DNA"/>
</dbReference>
<keyword evidence="2" id="KW-1185">Reference proteome</keyword>